<organism evidence="3 4">
    <name type="scientific">Piliocolobus tephrosceles</name>
    <name type="common">Ugandan red Colobus</name>
    <dbReference type="NCBI Taxonomy" id="591936"/>
    <lineage>
        <taxon>Eukaryota</taxon>
        <taxon>Metazoa</taxon>
        <taxon>Chordata</taxon>
        <taxon>Craniata</taxon>
        <taxon>Vertebrata</taxon>
        <taxon>Euteleostomi</taxon>
        <taxon>Mammalia</taxon>
        <taxon>Eutheria</taxon>
        <taxon>Euarchontoglires</taxon>
        <taxon>Primates</taxon>
        <taxon>Haplorrhini</taxon>
        <taxon>Catarrhini</taxon>
        <taxon>Cercopithecidae</taxon>
        <taxon>Colobinae</taxon>
        <taxon>Piliocolobus</taxon>
    </lineage>
</organism>
<evidence type="ECO:0000313" key="3">
    <source>
        <dbReference type="Ensembl" id="ENSPTEP00000021181.1"/>
    </source>
</evidence>
<feature type="region of interest" description="Disordered" evidence="1">
    <location>
        <begin position="394"/>
        <end position="420"/>
    </location>
</feature>
<feature type="domain" description="Lariat debranching enzyme C-terminal" evidence="2">
    <location>
        <begin position="458"/>
        <end position="517"/>
    </location>
</feature>
<dbReference type="PANTHER" id="PTHR12849:SF0">
    <property type="entry name" value="LARIAT DEBRANCHING ENZYME"/>
    <property type="match status" value="1"/>
</dbReference>
<accession>A0A8C9HGW9</accession>
<dbReference type="Proteomes" id="UP000694416">
    <property type="component" value="Unplaced"/>
</dbReference>
<dbReference type="Pfam" id="PF05011">
    <property type="entry name" value="DBR1"/>
    <property type="match status" value="1"/>
</dbReference>
<dbReference type="InterPro" id="IPR007708">
    <property type="entry name" value="DBR1_C"/>
</dbReference>
<evidence type="ECO:0000256" key="1">
    <source>
        <dbReference type="SAM" id="MobiDB-lite"/>
    </source>
</evidence>
<name>A0A8C9HGW9_9PRIM</name>
<reference evidence="3" key="2">
    <citation type="submission" date="2025-09" db="UniProtKB">
        <authorList>
            <consortium name="Ensembl"/>
        </authorList>
    </citation>
    <scope>IDENTIFICATION</scope>
</reference>
<dbReference type="PANTHER" id="PTHR12849">
    <property type="entry name" value="RNA LARIAT DEBRANCHING ENZYME"/>
    <property type="match status" value="1"/>
</dbReference>
<feature type="compositionally biased region" description="Low complexity" evidence="1">
    <location>
        <begin position="340"/>
        <end position="359"/>
    </location>
</feature>
<feature type="region of interest" description="Disordered" evidence="1">
    <location>
        <begin position="309"/>
        <end position="359"/>
    </location>
</feature>
<dbReference type="SUPFAM" id="SSF56300">
    <property type="entry name" value="Metallo-dependent phosphatases"/>
    <property type="match status" value="1"/>
</dbReference>
<sequence>MIIGIVGCAHGELNLIYNTLERIEKENNFKVDLLICCGDFECIRYKKDNDCMNVPKKYQKDENDFQEYFTGKKQAKVLTIFIGGNHEAMNVLKQLYYGGWVAPNIYFLGYSNVHNINNIRICSLSGIYKKYNYYKKYTEYYPYDDISKVSAYHIRKYEIEKLKLLKEKIDIVITHDWPNNIEKHGDVNELLRRKHHLHSDIYNNRLGNPHTEILLNKLKPHFWFASHLHVKYAALYLHTDKTNYTRFLSLDKAESHRHFIQILKLEKNKNENIRINFDHIPKPMQYIYNKKNNYSNKEIDNISINNVNQKEEKEKKDGLMDEKADKQMDGQTEEEVQTEKNINNKTNNKANNKINNKNSNEYINSEQDYNLIYTGIENEIIENFEKDEIIEEMNENDKDDNNNENKNDKSENYENKSNNSEINNFLEKNGELLLKNNNNNNNNNDGNDEDGNDAVSGENREKCYLCYDLEWLAILKANHHLISVNNDTDYNKEYLKYPSKDDFEYIKKKLNKLNKITFNDKEHFLVHGYNQPYFKNLYQQRQCFLNRFDFQELSIYDESELKFFNEELKMFDNVENLENLENHVNEKSEVYMNA</sequence>
<feature type="compositionally biased region" description="Basic and acidic residues" evidence="1">
    <location>
        <begin position="309"/>
        <end position="328"/>
    </location>
</feature>
<proteinExistence type="predicted"/>
<evidence type="ECO:0000313" key="4">
    <source>
        <dbReference type="Proteomes" id="UP000694416"/>
    </source>
</evidence>
<dbReference type="GO" id="GO:0008419">
    <property type="term" value="F:RNA lariat debranching enzyme activity"/>
    <property type="evidence" value="ECO:0007669"/>
    <property type="project" value="TreeGrafter"/>
</dbReference>
<dbReference type="GO" id="GO:0005634">
    <property type="term" value="C:nucleus"/>
    <property type="evidence" value="ECO:0007669"/>
    <property type="project" value="TreeGrafter"/>
</dbReference>
<feature type="compositionally biased region" description="Low complexity" evidence="1">
    <location>
        <begin position="433"/>
        <end position="445"/>
    </location>
</feature>
<reference evidence="3" key="1">
    <citation type="submission" date="2025-08" db="UniProtKB">
        <authorList>
            <consortium name="Ensembl"/>
        </authorList>
    </citation>
    <scope>IDENTIFICATION</scope>
</reference>
<keyword evidence="4" id="KW-1185">Reference proteome</keyword>
<dbReference type="AlphaFoldDB" id="A0A8C9HGW9"/>
<dbReference type="InterPro" id="IPR029052">
    <property type="entry name" value="Metallo-depent_PP-like"/>
</dbReference>
<dbReference type="GO" id="GO:0000398">
    <property type="term" value="P:mRNA splicing, via spliceosome"/>
    <property type="evidence" value="ECO:0007669"/>
    <property type="project" value="TreeGrafter"/>
</dbReference>
<protein>
    <recommendedName>
        <fullName evidence="2">Lariat debranching enzyme C-terminal domain-containing protein</fullName>
    </recommendedName>
</protein>
<dbReference type="Gene3D" id="3.60.21.10">
    <property type="match status" value="1"/>
</dbReference>
<evidence type="ECO:0000259" key="2">
    <source>
        <dbReference type="Pfam" id="PF05011"/>
    </source>
</evidence>
<feature type="region of interest" description="Disordered" evidence="1">
    <location>
        <begin position="433"/>
        <end position="454"/>
    </location>
</feature>
<feature type="compositionally biased region" description="Basic and acidic residues" evidence="1">
    <location>
        <begin position="395"/>
        <end position="414"/>
    </location>
</feature>
<dbReference type="Ensembl" id="ENSPTET00000030623.1">
    <property type="protein sequence ID" value="ENSPTEP00000021181.1"/>
    <property type="gene ID" value="ENSPTEG00000022291.1"/>
</dbReference>